<dbReference type="AlphaFoldDB" id="A0A9W9J8A8"/>
<reference evidence="2" key="2">
    <citation type="journal article" date="2023" name="IMA Fungus">
        <title>Comparative genomic study of the Penicillium genus elucidates a diverse pangenome and 15 lateral gene transfer events.</title>
        <authorList>
            <person name="Petersen C."/>
            <person name="Sorensen T."/>
            <person name="Nielsen M.R."/>
            <person name="Sondergaard T.E."/>
            <person name="Sorensen J.L."/>
            <person name="Fitzpatrick D.A."/>
            <person name="Frisvad J.C."/>
            <person name="Nielsen K.L."/>
        </authorList>
    </citation>
    <scope>NUCLEOTIDE SEQUENCE</scope>
    <source>
        <strain evidence="2">IBT 20477</strain>
    </source>
</reference>
<feature type="compositionally biased region" description="Low complexity" evidence="1">
    <location>
        <begin position="138"/>
        <end position="155"/>
    </location>
</feature>
<organism evidence="2 3">
    <name type="scientific">Penicillium cf. viridicatum</name>
    <dbReference type="NCBI Taxonomy" id="2972119"/>
    <lineage>
        <taxon>Eukaryota</taxon>
        <taxon>Fungi</taxon>
        <taxon>Dikarya</taxon>
        <taxon>Ascomycota</taxon>
        <taxon>Pezizomycotina</taxon>
        <taxon>Eurotiomycetes</taxon>
        <taxon>Eurotiomycetidae</taxon>
        <taxon>Eurotiales</taxon>
        <taxon>Aspergillaceae</taxon>
        <taxon>Penicillium</taxon>
    </lineage>
</organism>
<sequence>MSVSINLPGNRQEWQLAARRYQLLTKSLSTLSTLPSASKMTVREYLAMRVLRSDVIPIDRFPIEDPIAERVRQIQLGFNELRLYETHVGTQEDPSQHEALGAFQLVRDAQLEVLNITSRTSHQSAGPVFRPSRAVRVPGSPSGASQSSASQSGASHTSVGPGHAQGSGVSVASTVTSVPTILTAAADVDYVVPSRTADEQIVNEWLMCLLKTLTMRIPSVACRWSSGRRPFNAVSFGNNRLIAYTDGYLVAPHTLEVFAVVEVKAMIRDREQHPEVLWQEAAEMVAWIMSDVNSRQCPLEQRIIVSQARDEIYITIANYDQEYLDYLQGRFNPRRYDRPEFFLRMTEYGPWKIDSRSNMHHLARVIMALCLQVTDDINQLRGSPGQST</sequence>
<reference evidence="2" key="1">
    <citation type="submission" date="2022-11" db="EMBL/GenBank/DDBJ databases">
        <authorList>
            <person name="Petersen C."/>
        </authorList>
    </citation>
    <scope>NUCLEOTIDE SEQUENCE</scope>
    <source>
        <strain evidence="2">IBT 20477</strain>
    </source>
</reference>
<dbReference type="Proteomes" id="UP001150942">
    <property type="component" value="Unassembled WGS sequence"/>
</dbReference>
<accession>A0A9W9J8A8</accession>
<keyword evidence="3" id="KW-1185">Reference proteome</keyword>
<proteinExistence type="predicted"/>
<evidence type="ECO:0000313" key="3">
    <source>
        <dbReference type="Proteomes" id="UP001150942"/>
    </source>
</evidence>
<dbReference type="OrthoDB" id="3508621at2759"/>
<name>A0A9W9J8A8_9EURO</name>
<evidence type="ECO:0000256" key="1">
    <source>
        <dbReference type="SAM" id="MobiDB-lite"/>
    </source>
</evidence>
<comment type="caution">
    <text evidence="2">The sequence shown here is derived from an EMBL/GenBank/DDBJ whole genome shotgun (WGS) entry which is preliminary data.</text>
</comment>
<evidence type="ECO:0000313" key="2">
    <source>
        <dbReference type="EMBL" id="KAJ5192200.1"/>
    </source>
</evidence>
<feature type="region of interest" description="Disordered" evidence="1">
    <location>
        <begin position="122"/>
        <end position="170"/>
    </location>
</feature>
<gene>
    <name evidence="2" type="ORF">N7449_008342</name>
</gene>
<dbReference type="EMBL" id="JAPQKQ010000006">
    <property type="protein sequence ID" value="KAJ5192200.1"/>
    <property type="molecule type" value="Genomic_DNA"/>
</dbReference>
<protein>
    <submittedName>
        <fullName evidence="2">Uncharacterized protein</fullName>
    </submittedName>
</protein>